<dbReference type="InterPro" id="IPR007357">
    <property type="entry name" value="PhrB-like"/>
</dbReference>
<accession>A0AAP6MLE3</accession>
<dbReference type="RefSeq" id="WP_346049600.1">
    <property type="nucleotide sequence ID" value="NZ_JAYGII010000002.1"/>
</dbReference>
<dbReference type="Gene3D" id="1.10.579.10">
    <property type="entry name" value="DNA Cyclobutane Dipyrimidine Photolyase, subunit A, domain 3"/>
    <property type="match status" value="1"/>
</dbReference>
<reference evidence="1 2" key="1">
    <citation type="submission" date="2023-12" db="EMBL/GenBank/DDBJ databases">
        <title>Whole-genome sequencing of halo(alkali)philic microorganisms from hypersaline lakes.</title>
        <authorList>
            <person name="Sorokin D.Y."/>
            <person name="Merkel A.Y."/>
            <person name="Messina E."/>
            <person name="Yakimov M."/>
        </authorList>
    </citation>
    <scope>NUCLEOTIDE SEQUENCE [LARGE SCALE GENOMIC DNA]</scope>
    <source>
        <strain evidence="1 2">AB-CW1</strain>
    </source>
</reference>
<dbReference type="Gene3D" id="1.25.40.80">
    <property type="match status" value="1"/>
</dbReference>
<dbReference type="SUPFAM" id="SSF48173">
    <property type="entry name" value="Cryptochrome/photolyase FAD-binding domain"/>
    <property type="match status" value="1"/>
</dbReference>
<proteinExistence type="predicted"/>
<dbReference type="Pfam" id="PF04244">
    <property type="entry name" value="DPRP"/>
    <property type="match status" value="1"/>
</dbReference>
<dbReference type="InterPro" id="IPR036134">
    <property type="entry name" value="Crypto/Photolyase_FAD-like_sf"/>
</dbReference>
<dbReference type="Gene3D" id="1.10.10.1710">
    <property type="entry name" value="Deoxyribodipyrimidine photolyase-related"/>
    <property type="match status" value="1"/>
</dbReference>
<dbReference type="InterPro" id="IPR014729">
    <property type="entry name" value="Rossmann-like_a/b/a_fold"/>
</dbReference>
<evidence type="ECO:0000313" key="2">
    <source>
        <dbReference type="Proteomes" id="UP001302316"/>
    </source>
</evidence>
<dbReference type="EMBL" id="JAYGII010000002">
    <property type="protein sequence ID" value="MEA5444417.1"/>
    <property type="molecule type" value="Genomic_DNA"/>
</dbReference>
<sequence>MVRLVLILGDQLSERMAALKAADQRHDVVVMAEVDSETGYVAHHPKKIAFTLTAMRKFASHLEQQGWTVAYTRLDDPDNTGSIPDELGRRAREFETRQVLATEPGEWRLLQALEASPLDLKLLEDDRFLCSRQAFADWARGRKTLRMEHFYRTMRRHTGLLMEGNKPVGGKWNFDHDNRKAASEDLFRRQPPAPGSDNTLDAVLALVEERFADNFGTLRPFNFHTDRKGALKVLDHFIRHALPDFGRYQDAMLTGEPYLYHSVLSPYLNAGLLDPLEVCQAAEAAYHQGQAPINSVEGFIRQIIGWREFVRGIYFLEGPDYSKRNALKHDKDLPPMYWGAKTHMHCMAEAIGQTESLAYAHHIQRLMITGNFALLAGIDPAQVQEWYLAVYADAYEWVEAPNTAGMSQFADGGLFASKPYVSSGAYINRMSNYCQSCPYQVTHKTGDKACPFNVIYWHFLNRHRKRFEANPRMATMYRNWDKMDAEKRKTIIEEASGFLDRLHQGETV</sequence>
<dbReference type="AlphaFoldDB" id="A0AAP6MLE3"/>
<comment type="caution">
    <text evidence="1">The sequence shown here is derived from an EMBL/GenBank/DDBJ whole genome shotgun (WGS) entry which is preliminary data.</text>
</comment>
<gene>
    <name evidence="1" type="ORF">VCB98_01115</name>
</gene>
<dbReference type="Gene3D" id="3.40.50.620">
    <property type="entry name" value="HUPs"/>
    <property type="match status" value="1"/>
</dbReference>
<dbReference type="InterPro" id="IPR052551">
    <property type="entry name" value="UV-DNA_repair_photolyase"/>
</dbReference>
<keyword evidence="2" id="KW-1185">Reference proteome</keyword>
<name>A0AAP6MLE3_9GAMM</name>
<organism evidence="1 2">
    <name type="scientific">Natronospira elongata</name>
    <dbReference type="NCBI Taxonomy" id="3110268"/>
    <lineage>
        <taxon>Bacteria</taxon>
        <taxon>Pseudomonadati</taxon>
        <taxon>Pseudomonadota</taxon>
        <taxon>Gammaproteobacteria</taxon>
        <taxon>Natronospirales</taxon>
        <taxon>Natronospiraceae</taxon>
        <taxon>Natronospira</taxon>
    </lineage>
</organism>
<dbReference type="Proteomes" id="UP001302316">
    <property type="component" value="Unassembled WGS sequence"/>
</dbReference>
<dbReference type="PANTHER" id="PTHR38657">
    <property type="entry name" value="SLR1343 PROTEIN"/>
    <property type="match status" value="1"/>
</dbReference>
<dbReference type="PANTHER" id="PTHR38657:SF1">
    <property type="entry name" value="SLR1343 PROTEIN"/>
    <property type="match status" value="1"/>
</dbReference>
<protein>
    <submittedName>
        <fullName evidence="1">Cryptochrome/photolyase family protein</fullName>
    </submittedName>
</protein>
<evidence type="ECO:0000313" key="1">
    <source>
        <dbReference type="EMBL" id="MEA5444417.1"/>
    </source>
</evidence>